<dbReference type="EMBL" id="JAIMJA010000014">
    <property type="protein sequence ID" value="MCE2595937.1"/>
    <property type="molecule type" value="Genomic_DNA"/>
</dbReference>
<sequence>MDALLNELKQHIEPEKAAFFPQFFKAFPGGYGEGDQFWGIRVPPLRKLAKKYRQLPLNKVEILITSPIHEQRLLALFILRLQFEKGDTDTQHAIIDFYLTHLAGVNNWDLVDGSAPYLLGTWLLDKDTQLLWTMANSEQLWSQRIAVMSSFAFIKQGRYQLTLDLAAHLLQHPHDLMHKAIGWMLREIGKRDLATELAFLDQHYTNMPRTMLRYAIEKFDEPLRQAYLKGTR</sequence>
<proteinExistence type="predicted"/>
<gene>
    <name evidence="1" type="ORF">K6Y31_14075</name>
</gene>
<evidence type="ECO:0000313" key="2">
    <source>
        <dbReference type="Proteomes" id="UP001201273"/>
    </source>
</evidence>
<protein>
    <submittedName>
        <fullName evidence="1">DNA alkylation repair protein</fullName>
    </submittedName>
</protein>
<organism evidence="1 2">
    <name type="scientific">Motilimonas cestriensis</name>
    <dbReference type="NCBI Taxonomy" id="2742685"/>
    <lineage>
        <taxon>Bacteria</taxon>
        <taxon>Pseudomonadati</taxon>
        <taxon>Pseudomonadota</taxon>
        <taxon>Gammaproteobacteria</taxon>
        <taxon>Alteromonadales</taxon>
        <taxon>Alteromonadales genera incertae sedis</taxon>
        <taxon>Motilimonas</taxon>
    </lineage>
</organism>
<dbReference type="InterPro" id="IPR016024">
    <property type="entry name" value="ARM-type_fold"/>
</dbReference>
<dbReference type="PANTHER" id="PTHR34070:SF1">
    <property type="entry name" value="DNA ALKYLATION REPAIR PROTEIN"/>
    <property type="match status" value="1"/>
</dbReference>
<keyword evidence="2" id="KW-1185">Reference proteome</keyword>
<dbReference type="RefSeq" id="WP_233053600.1">
    <property type="nucleotide sequence ID" value="NZ_JAIMJA010000014.1"/>
</dbReference>
<dbReference type="Proteomes" id="UP001201273">
    <property type="component" value="Unassembled WGS sequence"/>
</dbReference>
<dbReference type="Pfam" id="PF08713">
    <property type="entry name" value="DNA_alkylation"/>
    <property type="match status" value="1"/>
</dbReference>
<dbReference type="CDD" id="cd06561">
    <property type="entry name" value="AlkD_like"/>
    <property type="match status" value="1"/>
</dbReference>
<dbReference type="SUPFAM" id="SSF48371">
    <property type="entry name" value="ARM repeat"/>
    <property type="match status" value="1"/>
</dbReference>
<name>A0ABS8WC86_9GAMM</name>
<dbReference type="Gene3D" id="1.25.10.90">
    <property type="match status" value="1"/>
</dbReference>
<comment type="caution">
    <text evidence="1">The sequence shown here is derived from an EMBL/GenBank/DDBJ whole genome shotgun (WGS) entry which is preliminary data.</text>
</comment>
<dbReference type="InterPro" id="IPR014825">
    <property type="entry name" value="DNA_alkylation"/>
</dbReference>
<accession>A0ABS8WC86</accession>
<reference evidence="1 2" key="1">
    <citation type="journal article" date="2022" name="Environ. Microbiol. Rep.">
        <title>Eco-phylogenetic analyses reveal divergent evolution of vitamin B12 metabolism in the marine bacterial family 'Psychromonadaceae'.</title>
        <authorList>
            <person name="Jin X."/>
            <person name="Yang Y."/>
            <person name="Cao H."/>
            <person name="Gao B."/>
            <person name="Zhao Z."/>
        </authorList>
    </citation>
    <scope>NUCLEOTIDE SEQUENCE [LARGE SCALE GENOMIC DNA]</scope>
    <source>
        <strain evidence="1 2">MKS20</strain>
    </source>
</reference>
<evidence type="ECO:0000313" key="1">
    <source>
        <dbReference type="EMBL" id="MCE2595937.1"/>
    </source>
</evidence>
<dbReference type="PANTHER" id="PTHR34070">
    <property type="entry name" value="ARMADILLO-TYPE FOLD"/>
    <property type="match status" value="1"/>
</dbReference>